<name>A0A1X2GMN3_9FUNG</name>
<reference evidence="1 2" key="1">
    <citation type="submission" date="2016-07" db="EMBL/GenBank/DDBJ databases">
        <title>Pervasive Adenine N6-methylation of Active Genes in Fungi.</title>
        <authorList>
            <consortium name="DOE Joint Genome Institute"/>
            <person name="Mondo S.J."/>
            <person name="Dannebaum R.O."/>
            <person name="Kuo R.C."/>
            <person name="Labutti K."/>
            <person name="Haridas S."/>
            <person name="Kuo A."/>
            <person name="Salamov A."/>
            <person name="Ahrendt S.R."/>
            <person name="Lipzen A."/>
            <person name="Sullivan W."/>
            <person name="Andreopoulos W.B."/>
            <person name="Clum A."/>
            <person name="Lindquist E."/>
            <person name="Daum C."/>
            <person name="Ramamoorthy G.K."/>
            <person name="Gryganskyi A."/>
            <person name="Culley D."/>
            <person name="Magnuson J.K."/>
            <person name="James T.Y."/>
            <person name="O'Malley M.A."/>
            <person name="Stajich J.E."/>
            <person name="Spatafora J.W."/>
            <person name="Visel A."/>
            <person name="Grigoriev I.V."/>
        </authorList>
    </citation>
    <scope>NUCLEOTIDE SEQUENCE [LARGE SCALE GENOMIC DNA]</scope>
    <source>
        <strain evidence="1 2">NRRL 3301</strain>
    </source>
</reference>
<evidence type="ECO:0000313" key="2">
    <source>
        <dbReference type="Proteomes" id="UP000242146"/>
    </source>
</evidence>
<sequence length="71" mass="8758">MLGEYMDYDMLERPKTHFYFYEMHVTEVLDQWPEMRPREWFTFDEAIHALRFKPIMQRVLKQSSLALAKQS</sequence>
<organism evidence="1 2">
    <name type="scientific">Hesseltinella vesiculosa</name>
    <dbReference type="NCBI Taxonomy" id="101127"/>
    <lineage>
        <taxon>Eukaryota</taxon>
        <taxon>Fungi</taxon>
        <taxon>Fungi incertae sedis</taxon>
        <taxon>Mucoromycota</taxon>
        <taxon>Mucoromycotina</taxon>
        <taxon>Mucoromycetes</taxon>
        <taxon>Mucorales</taxon>
        <taxon>Cunninghamellaceae</taxon>
        <taxon>Hesseltinella</taxon>
    </lineage>
</organism>
<dbReference type="AlphaFoldDB" id="A0A1X2GMN3"/>
<evidence type="ECO:0000313" key="1">
    <source>
        <dbReference type="EMBL" id="ORX57378.1"/>
    </source>
</evidence>
<dbReference type="EMBL" id="MCGT01000008">
    <property type="protein sequence ID" value="ORX57378.1"/>
    <property type="molecule type" value="Genomic_DNA"/>
</dbReference>
<gene>
    <name evidence="1" type="ORF">DM01DRAFT_1334004</name>
</gene>
<protein>
    <recommendedName>
        <fullName evidence="3">Nudix hydrolase domain-containing protein</fullName>
    </recommendedName>
</protein>
<keyword evidence="2" id="KW-1185">Reference proteome</keyword>
<dbReference type="Proteomes" id="UP000242146">
    <property type="component" value="Unassembled WGS sequence"/>
</dbReference>
<proteinExistence type="predicted"/>
<evidence type="ECO:0008006" key="3">
    <source>
        <dbReference type="Google" id="ProtNLM"/>
    </source>
</evidence>
<dbReference type="Gene3D" id="3.90.79.10">
    <property type="entry name" value="Nucleoside Triphosphate Pyrophosphohydrolase"/>
    <property type="match status" value="1"/>
</dbReference>
<accession>A0A1X2GMN3</accession>
<dbReference type="OrthoDB" id="2011998at2759"/>
<comment type="caution">
    <text evidence="1">The sequence shown here is derived from an EMBL/GenBank/DDBJ whole genome shotgun (WGS) entry which is preliminary data.</text>
</comment>